<sequence>MRAYLNKYRDQPKTLRAYTKEVERFLLWSVVARGKALSSLVVDGCEAYEDFLKNPDPRFVGERFSRNSPRWRPFASENLSPESQRYAVRALLAAFTWLVNVRYLAGNPWKAVNDSKIVQRETAMHIHRALPADLWRRLRNELDKRSDVDDDIKRARQWRVVRAALLLMGDSGLRREEAADAQRGKLRVSVNGSLERPVWELTVIGKRNKERTVPVSIATLEALKAHWSDRGRDFMAPTDLLNSSAPLLSPVAIPRTPASHVKHHQRSSEGEKGYSADGINRSISRMLTIIVETMDDLSLDERVILGAVNAHAMRQTFGTQSVADEVPVDVVQKVLGHASLQTTSIYVQAEKKRVLEEVAGYYARRANASTSGERGN</sequence>
<dbReference type="Gene3D" id="1.10.443.10">
    <property type="entry name" value="Intergrase catalytic core"/>
    <property type="match status" value="1"/>
</dbReference>
<keyword evidence="4" id="KW-0233">DNA recombination</keyword>
<organism evidence="8 9">
    <name type="scientific">Caballeronia sordidicola</name>
    <name type="common">Burkholderia sordidicola</name>
    <dbReference type="NCBI Taxonomy" id="196367"/>
    <lineage>
        <taxon>Bacteria</taxon>
        <taxon>Pseudomonadati</taxon>
        <taxon>Pseudomonadota</taxon>
        <taxon>Betaproteobacteria</taxon>
        <taxon>Burkholderiales</taxon>
        <taxon>Burkholderiaceae</taxon>
        <taxon>Caballeronia</taxon>
    </lineage>
</organism>
<dbReference type="Gene3D" id="1.10.150.130">
    <property type="match status" value="1"/>
</dbReference>
<dbReference type="Pfam" id="PF00589">
    <property type="entry name" value="Phage_integrase"/>
    <property type="match status" value="1"/>
</dbReference>
<evidence type="ECO:0000256" key="1">
    <source>
        <dbReference type="ARBA" id="ARBA00008857"/>
    </source>
</evidence>
<dbReference type="PROSITE" id="PS51898">
    <property type="entry name" value="TYR_RECOMBINASE"/>
    <property type="match status" value="1"/>
</dbReference>
<dbReference type="PANTHER" id="PTHR30349">
    <property type="entry name" value="PHAGE INTEGRASE-RELATED"/>
    <property type="match status" value="1"/>
</dbReference>
<dbReference type="AlphaFoldDB" id="A0A242MCP8"/>
<dbReference type="GO" id="GO:0003677">
    <property type="term" value="F:DNA binding"/>
    <property type="evidence" value="ECO:0007669"/>
    <property type="project" value="UniProtKB-UniRule"/>
</dbReference>
<evidence type="ECO:0008006" key="10">
    <source>
        <dbReference type="Google" id="ProtNLM"/>
    </source>
</evidence>
<evidence type="ECO:0000256" key="5">
    <source>
        <dbReference type="PROSITE-ProRule" id="PRU01248"/>
    </source>
</evidence>
<keyword evidence="3 5" id="KW-0238">DNA-binding</keyword>
<evidence type="ECO:0000256" key="3">
    <source>
        <dbReference type="ARBA" id="ARBA00023125"/>
    </source>
</evidence>
<name>A0A242MCP8_CABSO</name>
<dbReference type="InterPro" id="IPR002104">
    <property type="entry name" value="Integrase_catalytic"/>
</dbReference>
<dbReference type="Proteomes" id="UP000194546">
    <property type="component" value="Unassembled WGS sequence"/>
</dbReference>
<dbReference type="GO" id="GO:0015074">
    <property type="term" value="P:DNA integration"/>
    <property type="evidence" value="ECO:0007669"/>
    <property type="project" value="UniProtKB-KW"/>
</dbReference>
<accession>A0A242MCP8</accession>
<dbReference type="GO" id="GO:0006310">
    <property type="term" value="P:DNA recombination"/>
    <property type="evidence" value="ECO:0007669"/>
    <property type="project" value="UniProtKB-KW"/>
</dbReference>
<evidence type="ECO:0000259" key="6">
    <source>
        <dbReference type="PROSITE" id="PS51898"/>
    </source>
</evidence>
<comment type="similarity">
    <text evidence="1">Belongs to the 'phage' integrase family.</text>
</comment>
<protein>
    <recommendedName>
        <fullName evidence="10">Site-specific recombinase XerD</fullName>
    </recommendedName>
</protein>
<evidence type="ECO:0000256" key="4">
    <source>
        <dbReference type="ARBA" id="ARBA00023172"/>
    </source>
</evidence>
<evidence type="ECO:0000259" key="7">
    <source>
        <dbReference type="PROSITE" id="PS51900"/>
    </source>
</evidence>
<comment type="caution">
    <text evidence="8">The sequence shown here is derived from an EMBL/GenBank/DDBJ whole genome shotgun (WGS) entry which is preliminary data.</text>
</comment>
<keyword evidence="2" id="KW-0229">DNA integration</keyword>
<dbReference type="PANTHER" id="PTHR30349:SF41">
    <property type="entry name" value="INTEGRASE_RECOMBINASE PROTEIN MJ0367-RELATED"/>
    <property type="match status" value="1"/>
</dbReference>
<dbReference type="InterPro" id="IPR050090">
    <property type="entry name" value="Tyrosine_recombinase_XerCD"/>
</dbReference>
<dbReference type="InterPro" id="IPR013762">
    <property type="entry name" value="Integrase-like_cat_sf"/>
</dbReference>
<dbReference type="PROSITE" id="PS51900">
    <property type="entry name" value="CB"/>
    <property type="match status" value="1"/>
</dbReference>
<dbReference type="InterPro" id="IPR044068">
    <property type="entry name" value="CB"/>
</dbReference>
<dbReference type="InterPro" id="IPR010998">
    <property type="entry name" value="Integrase_recombinase_N"/>
</dbReference>
<dbReference type="EMBL" id="NBTY01000170">
    <property type="protein sequence ID" value="OTP68513.1"/>
    <property type="molecule type" value="Genomic_DNA"/>
</dbReference>
<evidence type="ECO:0000256" key="2">
    <source>
        <dbReference type="ARBA" id="ARBA00022908"/>
    </source>
</evidence>
<dbReference type="SUPFAM" id="SSF56349">
    <property type="entry name" value="DNA breaking-rejoining enzymes"/>
    <property type="match status" value="1"/>
</dbReference>
<proteinExistence type="inferred from homology"/>
<feature type="domain" description="Tyr recombinase" evidence="6">
    <location>
        <begin position="125"/>
        <end position="359"/>
    </location>
</feature>
<feature type="domain" description="Core-binding (CB)" evidence="7">
    <location>
        <begin position="1"/>
        <end position="99"/>
    </location>
</feature>
<reference evidence="8 9" key="1">
    <citation type="submission" date="2017-03" db="EMBL/GenBank/DDBJ databases">
        <title>Genome analysis of strain PAMC 26510.</title>
        <authorList>
            <person name="Oh H.-M."/>
            <person name="Yang J.-A."/>
        </authorList>
    </citation>
    <scope>NUCLEOTIDE SEQUENCE [LARGE SCALE GENOMIC DNA]</scope>
    <source>
        <strain evidence="8 9">PAMC 26510</strain>
    </source>
</reference>
<evidence type="ECO:0000313" key="8">
    <source>
        <dbReference type="EMBL" id="OTP68513.1"/>
    </source>
</evidence>
<dbReference type="InterPro" id="IPR011010">
    <property type="entry name" value="DNA_brk_join_enz"/>
</dbReference>
<dbReference type="CDD" id="cd00397">
    <property type="entry name" value="DNA_BRE_C"/>
    <property type="match status" value="1"/>
</dbReference>
<gene>
    <name evidence="8" type="ORF">PAMC26510_28955</name>
</gene>
<evidence type="ECO:0000313" key="9">
    <source>
        <dbReference type="Proteomes" id="UP000194546"/>
    </source>
</evidence>